<keyword evidence="4 9" id="KW-0812">Transmembrane</keyword>
<dbReference type="GO" id="GO:0030322">
    <property type="term" value="P:stabilization of membrane potential"/>
    <property type="evidence" value="ECO:0007669"/>
    <property type="project" value="TreeGrafter"/>
</dbReference>
<dbReference type="PANTHER" id="PTHR11003">
    <property type="entry name" value="POTASSIUM CHANNEL, SUBFAMILY K"/>
    <property type="match status" value="1"/>
</dbReference>
<evidence type="ECO:0000313" key="12">
    <source>
        <dbReference type="Proteomes" id="UP000585474"/>
    </source>
</evidence>
<keyword evidence="8 11" id="KW-0407">Ion channel</keyword>
<dbReference type="InterPro" id="IPR013099">
    <property type="entry name" value="K_chnl_dom"/>
</dbReference>
<dbReference type="InterPro" id="IPR003280">
    <property type="entry name" value="2pore_dom_K_chnl"/>
</dbReference>
<protein>
    <submittedName>
        <fullName evidence="11">Outward rectifying potassium channel protein</fullName>
    </submittedName>
</protein>
<keyword evidence="7 9" id="KW-0472">Membrane</keyword>
<comment type="subcellular location">
    <subcellularLocation>
        <location evidence="1">Membrane</location>
        <topology evidence="1">Multi-pass membrane protein</topology>
    </subcellularLocation>
</comment>
<feature type="transmembrane region" description="Helical" evidence="9">
    <location>
        <begin position="89"/>
        <end position="110"/>
    </location>
</feature>
<evidence type="ECO:0000313" key="11">
    <source>
        <dbReference type="EMBL" id="GFS45133.1"/>
    </source>
</evidence>
<dbReference type="SUPFAM" id="SSF81324">
    <property type="entry name" value="Voltage-gated potassium channels"/>
    <property type="match status" value="2"/>
</dbReference>
<keyword evidence="12" id="KW-1185">Reference proteome</keyword>
<comment type="caution">
    <text evidence="11">The sequence shown here is derived from an EMBL/GenBank/DDBJ whole genome shotgun (WGS) entry which is preliminary data.</text>
</comment>
<dbReference type="EMBL" id="BJWL01000445">
    <property type="protein sequence ID" value="GFS45133.1"/>
    <property type="molecule type" value="Genomic_DNA"/>
</dbReference>
<feature type="domain" description="Potassium channel" evidence="10">
    <location>
        <begin position="46"/>
        <end position="114"/>
    </location>
</feature>
<dbReference type="AlphaFoldDB" id="A0A7J0DY59"/>
<dbReference type="GO" id="GO:0009705">
    <property type="term" value="C:plant-type vacuole membrane"/>
    <property type="evidence" value="ECO:0007669"/>
    <property type="project" value="TreeGrafter"/>
</dbReference>
<evidence type="ECO:0000256" key="8">
    <source>
        <dbReference type="ARBA" id="ARBA00023303"/>
    </source>
</evidence>
<dbReference type="PANTHER" id="PTHR11003:SF291">
    <property type="entry name" value="IP11374P"/>
    <property type="match status" value="1"/>
</dbReference>
<gene>
    <name evidence="11" type="ORF">Acr_00g0094360</name>
</gene>
<proteinExistence type="inferred from homology"/>
<feature type="transmembrane region" description="Helical" evidence="9">
    <location>
        <begin position="6"/>
        <end position="23"/>
    </location>
</feature>
<evidence type="ECO:0000256" key="2">
    <source>
        <dbReference type="ARBA" id="ARBA00010159"/>
    </source>
</evidence>
<reference evidence="12" key="1">
    <citation type="submission" date="2019-07" db="EMBL/GenBank/DDBJ databases">
        <title>De Novo Assembly of kiwifruit Actinidia rufa.</title>
        <authorList>
            <person name="Sugita-Konishi S."/>
            <person name="Sato K."/>
            <person name="Mori E."/>
            <person name="Abe Y."/>
            <person name="Kisaki G."/>
            <person name="Hamano K."/>
            <person name="Suezawa K."/>
            <person name="Otani M."/>
            <person name="Fukuda T."/>
            <person name="Manabe T."/>
            <person name="Gomi K."/>
            <person name="Tabuchi M."/>
            <person name="Akimitsu K."/>
            <person name="Kataoka I."/>
        </authorList>
    </citation>
    <scope>NUCLEOTIDE SEQUENCE [LARGE SCALE GENOMIC DNA]</scope>
    <source>
        <strain evidence="12">cv. Fuchu</strain>
    </source>
</reference>
<evidence type="ECO:0000256" key="9">
    <source>
        <dbReference type="SAM" id="Phobius"/>
    </source>
</evidence>
<evidence type="ECO:0000256" key="4">
    <source>
        <dbReference type="ARBA" id="ARBA00022692"/>
    </source>
</evidence>
<comment type="similarity">
    <text evidence="2">Belongs to the two pore domain potassium channel (TC 1.A.1.7) family.</text>
</comment>
<feature type="transmembrane region" description="Helical" evidence="9">
    <location>
        <begin position="35"/>
        <end position="56"/>
    </location>
</feature>
<keyword evidence="6" id="KW-0406">Ion transport</keyword>
<organism evidence="11 12">
    <name type="scientific">Actinidia rufa</name>
    <dbReference type="NCBI Taxonomy" id="165716"/>
    <lineage>
        <taxon>Eukaryota</taxon>
        <taxon>Viridiplantae</taxon>
        <taxon>Streptophyta</taxon>
        <taxon>Embryophyta</taxon>
        <taxon>Tracheophyta</taxon>
        <taxon>Spermatophyta</taxon>
        <taxon>Magnoliopsida</taxon>
        <taxon>eudicotyledons</taxon>
        <taxon>Gunneridae</taxon>
        <taxon>Pentapetalae</taxon>
        <taxon>asterids</taxon>
        <taxon>Ericales</taxon>
        <taxon>Actinidiaceae</taxon>
        <taxon>Actinidia</taxon>
    </lineage>
</organism>
<evidence type="ECO:0000256" key="3">
    <source>
        <dbReference type="ARBA" id="ARBA00022448"/>
    </source>
</evidence>
<accession>A0A7J0DY59</accession>
<keyword evidence="5 9" id="KW-1133">Transmembrane helix</keyword>
<dbReference type="GO" id="GO:0005886">
    <property type="term" value="C:plasma membrane"/>
    <property type="evidence" value="ECO:0007669"/>
    <property type="project" value="TreeGrafter"/>
</dbReference>
<evidence type="ECO:0000256" key="6">
    <source>
        <dbReference type="ARBA" id="ARBA00023065"/>
    </source>
</evidence>
<evidence type="ECO:0000256" key="5">
    <source>
        <dbReference type="ARBA" id="ARBA00022989"/>
    </source>
</evidence>
<dbReference type="GO" id="GO:0015271">
    <property type="term" value="F:outward rectifier potassium channel activity"/>
    <property type="evidence" value="ECO:0007669"/>
    <property type="project" value="TreeGrafter"/>
</dbReference>
<sequence length="144" mass="16107">MDGVLDWFYFYIVTMTTVGYGDFMPNSVCAFVSTGMALIGEVGNIAAVGTIFLMAVEKLDLVDGFYCVCSAVTTLGYGDKSLSTKAGRVFAVIWIWMSTTCLAQFFLYVTELYTETRQRRLADWVLTRKMTNEDLEAADLTMIM</sequence>
<evidence type="ECO:0000259" key="10">
    <source>
        <dbReference type="Pfam" id="PF07885"/>
    </source>
</evidence>
<dbReference type="Proteomes" id="UP000585474">
    <property type="component" value="Unassembled WGS sequence"/>
</dbReference>
<evidence type="ECO:0000256" key="1">
    <source>
        <dbReference type="ARBA" id="ARBA00004141"/>
    </source>
</evidence>
<dbReference type="OrthoDB" id="415460at2759"/>
<dbReference type="Gene3D" id="1.10.287.70">
    <property type="match status" value="2"/>
</dbReference>
<dbReference type="Pfam" id="PF07885">
    <property type="entry name" value="Ion_trans_2"/>
    <property type="match status" value="2"/>
</dbReference>
<dbReference type="GO" id="GO:0022841">
    <property type="term" value="F:potassium ion leak channel activity"/>
    <property type="evidence" value="ECO:0007669"/>
    <property type="project" value="TreeGrafter"/>
</dbReference>
<name>A0A7J0DY59_9ERIC</name>
<feature type="domain" description="Potassium channel" evidence="10">
    <location>
        <begin position="5"/>
        <end position="40"/>
    </location>
</feature>
<keyword evidence="3" id="KW-0813">Transport</keyword>
<evidence type="ECO:0000256" key="7">
    <source>
        <dbReference type="ARBA" id="ARBA00023136"/>
    </source>
</evidence>